<protein>
    <submittedName>
        <fullName evidence="1">Voltage-dependent anion channel</fullName>
    </submittedName>
</protein>
<evidence type="ECO:0000313" key="1">
    <source>
        <dbReference type="EMBL" id="KAH7914128.1"/>
    </source>
</evidence>
<comment type="caution">
    <text evidence="1">The sequence shown here is derived from an EMBL/GenBank/DDBJ whole genome shotgun (WGS) entry which is preliminary data.</text>
</comment>
<sequence>MVPKRSAKSWKECIRHFTWAWHTVIMGTGATAAVVHAFPYGHESLAIKVVTLLLFFLNLLLFVIICSATIARYMMFPQVWSIMLQHPTHSLFIGTFPMGAVTIINIALVINQEWAFGGTGFLYTLWGLWWLDCLVSYAIVFGMLYVMMTKQKHTLSKMAAVWLLPVVTLIVASSTGGLLSAALKPHSFTMALFTTCFSLTMVIIGLSLALMMITVYLTRLILHGPPDITVILSAFMILGPLGQGGYSFLINGQNLSELLPIYQGDDFPMSPLTGQMLYAVCFCASYILWSMGICWFLVGLCSTISMFRKQGIVPFSMSYWGLVFPNGVYAMLSVQLGTVLNSDFFRVFGAIWSAFVFLLWFSIFVRTIPAILDTSIFNAPYLAATPSLLPFAEKQGDSESTDTSTYPNESRTSPA</sequence>
<dbReference type="EMBL" id="MU267618">
    <property type="protein sequence ID" value="KAH7914128.1"/>
    <property type="molecule type" value="Genomic_DNA"/>
</dbReference>
<dbReference type="Proteomes" id="UP000790377">
    <property type="component" value="Unassembled WGS sequence"/>
</dbReference>
<accession>A0ACB8AN24</accession>
<proteinExistence type="predicted"/>
<keyword evidence="2" id="KW-1185">Reference proteome</keyword>
<organism evidence="1 2">
    <name type="scientific">Hygrophoropsis aurantiaca</name>
    <dbReference type="NCBI Taxonomy" id="72124"/>
    <lineage>
        <taxon>Eukaryota</taxon>
        <taxon>Fungi</taxon>
        <taxon>Dikarya</taxon>
        <taxon>Basidiomycota</taxon>
        <taxon>Agaricomycotina</taxon>
        <taxon>Agaricomycetes</taxon>
        <taxon>Agaricomycetidae</taxon>
        <taxon>Boletales</taxon>
        <taxon>Coniophorineae</taxon>
        <taxon>Hygrophoropsidaceae</taxon>
        <taxon>Hygrophoropsis</taxon>
    </lineage>
</organism>
<gene>
    <name evidence="1" type="ORF">BJ138DRAFT_1133604</name>
</gene>
<name>A0ACB8AN24_9AGAM</name>
<reference evidence="1" key="1">
    <citation type="journal article" date="2021" name="New Phytol.">
        <title>Evolutionary innovations through gain and loss of genes in the ectomycorrhizal Boletales.</title>
        <authorList>
            <person name="Wu G."/>
            <person name="Miyauchi S."/>
            <person name="Morin E."/>
            <person name="Kuo A."/>
            <person name="Drula E."/>
            <person name="Varga T."/>
            <person name="Kohler A."/>
            <person name="Feng B."/>
            <person name="Cao Y."/>
            <person name="Lipzen A."/>
            <person name="Daum C."/>
            <person name="Hundley H."/>
            <person name="Pangilinan J."/>
            <person name="Johnson J."/>
            <person name="Barry K."/>
            <person name="LaButti K."/>
            <person name="Ng V."/>
            <person name="Ahrendt S."/>
            <person name="Min B."/>
            <person name="Choi I.G."/>
            <person name="Park H."/>
            <person name="Plett J.M."/>
            <person name="Magnuson J."/>
            <person name="Spatafora J.W."/>
            <person name="Nagy L.G."/>
            <person name="Henrissat B."/>
            <person name="Grigoriev I.V."/>
            <person name="Yang Z.L."/>
            <person name="Xu J."/>
            <person name="Martin F.M."/>
        </authorList>
    </citation>
    <scope>NUCLEOTIDE SEQUENCE</scope>
    <source>
        <strain evidence="1">ATCC 28755</strain>
    </source>
</reference>
<evidence type="ECO:0000313" key="2">
    <source>
        <dbReference type="Proteomes" id="UP000790377"/>
    </source>
</evidence>